<dbReference type="AlphaFoldDB" id="A0A917AJR9"/>
<name>A0A917AJR9_9MICC</name>
<dbReference type="Gene3D" id="3.90.1300.10">
    <property type="entry name" value="Amidase signature (AS) domain"/>
    <property type="match status" value="1"/>
</dbReference>
<dbReference type="PANTHER" id="PTHR42678:SF34">
    <property type="entry name" value="OS04G0183300 PROTEIN"/>
    <property type="match status" value="1"/>
</dbReference>
<evidence type="ECO:0000256" key="1">
    <source>
        <dbReference type="SAM" id="Coils"/>
    </source>
</evidence>
<dbReference type="SUPFAM" id="SSF75304">
    <property type="entry name" value="Amidase signature (AS) enzymes"/>
    <property type="match status" value="1"/>
</dbReference>
<organism evidence="4 5">
    <name type="scientific">Nesterenkonia cremea</name>
    <dbReference type="NCBI Taxonomy" id="1882340"/>
    <lineage>
        <taxon>Bacteria</taxon>
        <taxon>Bacillati</taxon>
        <taxon>Actinomycetota</taxon>
        <taxon>Actinomycetes</taxon>
        <taxon>Micrococcales</taxon>
        <taxon>Micrococcaceae</taxon>
        <taxon>Nesterenkonia</taxon>
    </lineage>
</organism>
<reference evidence="4" key="2">
    <citation type="submission" date="2020-09" db="EMBL/GenBank/DDBJ databases">
        <authorList>
            <person name="Sun Q."/>
            <person name="Zhou Y."/>
        </authorList>
    </citation>
    <scope>NUCLEOTIDE SEQUENCE</scope>
    <source>
        <strain evidence="4">CGMCC 1.15388</strain>
    </source>
</reference>
<keyword evidence="5" id="KW-1185">Reference proteome</keyword>
<accession>A0A917AJR9</accession>
<feature type="coiled-coil region" evidence="1">
    <location>
        <begin position="99"/>
        <end position="126"/>
    </location>
</feature>
<evidence type="ECO:0000259" key="3">
    <source>
        <dbReference type="Pfam" id="PF01425"/>
    </source>
</evidence>
<dbReference type="EMBL" id="BMIS01000001">
    <property type="protein sequence ID" value="GGE58200.1"/>
    <property type="molecule type" value="Genomic_DNA"/>
</dbReference>
<feature type="signal peptide" evidence="2">
    <location>
        <begin position="1"/>
        <end position="32"/>
    </location>
</feature>
<protein>
    <submittedName>
        <fullName evidence="4">Amidase</fullName>
    </submittedName>
</protein>
<feature type="domain" description="Amidase" evidence="3">
    <location>
        <begin position="81"/>
        <end position="463"/>
    </location>
</feature>
<dbReference type="RefSeq" id="WP_188682036.1">
    <property type="nucleotide sequence ID" value="NZ_BMIS01000001.1"/>
</dbReference>
<dbReference type="InterPro" id="IPR036928">
    <property type="entry name" value="AS_sf"/>
</dbReference>
<reference evidence="4" key="1">
    <citation type="journal article" date="2014" name="Int. J. Syst. Evol. Microbiol.">
        <title>Complete genome sequence of Corynebacterium casei LMG S-19264T (=DSM 44701T), isolated from a smear-ripened cheese.</title>
        <authorList>
            <consortium name="US DOE Joint Genome Institute (JGI-PGF)"/>
            <person name="Walter F."/>
            <person name="Albersmeier A."/>
            <person name="Kalinowski J."/>
            <person name="Ruckert C."/>
        </authorList>
    </citation>
    <scope>NUCLEOTIDE SEQUENCE</scope>
    <source>
        <strain evidence="4">CGMCC 1.15388</strain>
    </source>
</reference>
<sequence>MSAYPHPRPTSSRPAGATAAAALAALALTACAGDSDSGTTEHQQTYAQHPVDEDVEMDLAGAGLTEVAQALEEGEVSSEALVEAYTERIEGLDQSGPALNSVRMLNSDAEEEAEALDAEREDGELRGPLHGVPVLIKDNIDVGGLPTTAGSTALADSVPEEDAALVEALRESGAIVLGKTNLSEFAYFMTSDAPAGYSSLGGQTLNPYDVTESPSGSSSGSGVAASAGLAAATVGTETSGSILLPAESNSVVGHKPTVGLISQEGMLPVSTTQDTAGPMARSVEDAAVLSAAMTDPGAEVDPEELAEAVDGASLEGVRLGYLPSQHEPDEEEQNGEPSGVAAYEESLEVLEEQGAELVEVDPLGATEADDILLDEFGRDLDEYLAQLPDDAPMGSLEEIIAYNEENSDAALKFGQGLLEEAAGIDLDDPADSAAYEEDLESGLEQSRSAIDDTLEEDDLDAIVSDGSTVGIGARATYPTVSVPSGYMDPGEHPTALMFLGTEWSDAELLGYAHAFEQAADVWQSPAEVNPSLFRCTMAAVDSLPGDCP</sequence>
<evidence type="ECO:0000313" key="4">
    <source>
        <dbReference type="EMBL" id="GGE58200.1"/>
    </source>
</evidence>
<gene>
    <name evidence="4" type="ORF">GCM10011401_01170</name>
</gene>
<dbReference type="InterPro" id="IPR023631">
    <property type="entry name" value="Amidase_dom"/>
</dbReference>
<keyword evidence="1" id="KW-0175">Coiled coil</keyword>
<dbReference type="Pfam" id="PF01425">
    <property type="entry name" value="Amidase"/>
    <property type="match status" value="1"/>
</dbReference>
<feature type="chain" id="PRO_5036673241" evidence="2">
    <location>
        <begin position="33"/>
        <end position="548"/>
    </location>
</feature>
<comment type="caution">
    <text evidence="4">The sequence shown here is derived from an EMBL/GenBank/DDBJ whole genome shotgun (WGS) entry which is preliminary data.</text>
</comment>
<proteinExistence type="predicted"/>
<dbReference type="Proteomes" id="UP000633136">
    <property type="component" value="Unassembled WGS sequence"/>
</dbReference>
<evidence type="ECO:0000313" key="5">
    <source>
        <dbReference type="Proteomes" id="UP000633136"/>
    </source>
</evidence>
<keyword evidence="2" id="KW-0732">Signal</keyword>
<dbReference type="PANTHER" id="PTHR42678">
    <property type="entry name" value="AMIDASE"/>
    <property type="match status" value="1"/>
</dbReference>
<evidence type="ECO:0000256" key="2">
    <source>
        <dbReference type="SAM" id="SignalP"/>
    </source>
</evidence>